<dbReference type="AlphaFoldDB" id="A0A6G7YCR1"/>
<dbReference type="InterPro" id="IPR000595">
    <property type="entry name" value="cNMP-bd_dom"/>
</dbReference>
<dbReference type="PANTHER" id="PTHR48108">
    <property type="entry name" value="CBS DOMAIN-CONTAINING PROTEIN CBSX2, CHLOROPLASTIC"/>
    <property type="match status" value="1"/>
</dbReference>
<dbReference type="PROSITE" id="PS50042">
    <property type="entry name" value="CNMP_BINDING_3"/>
    <property type="match status" value="1"/>
</dbReference>
<evidence type="ECO:0000259" key="3">
    <source>
        <dbReference type="PROSITE" id="PS50042"/>
    </source>
</evidence>
<evidence type="ECO:0000313" key="6">
    <source>
        <dbReference type="Proteomes" id="UP000502035"/>
    </source>
</evidence>
<name>A0A6G7YCR1_9ACTN</name>
<organism evidence="5 6">
    <name type="scientific">Nocardioides piscis</name>
    <dbReference type="NCBI Taxonomy" id="2714938"/>
    <lineage>
        <taxon>Bacteria</taxon>
        <taxon>Bacillati</taxon>
        <taxon>Actinomycetota</taxon>
        <taxon>Actinomycetes</taxon>
        <taxon>Propionibacteriales</taxon>
        <taxon>Nocardioidaceae</taxon>
        <taxon>Nocardioides</taxon>
    </lineage>
</organism>
<dbReference type="CDD" id="cd04587">
    <property type="entry name" value="CBS_pair_CAP-ED_NT_Pol-beta-like_DUF294_assoc"/>
    <property type="match status" value="1"/>
</dbReference>
<reference evidence="5 6" key="1">
    <citation type="submission" date="2020-03" db="EMBL/GenBank/DDBJ databases">
        <title>Nocardioides sp. nov., isolated from fish.</title>
        <authorList>
            <person name="Hyun D.-W."/>
            <person name="Bae J.-W."/>
        </authorList>
    </citation>
    <scope>NUCLEOTIDE SEQUENCE [LARGE SCALE GENOMIC DNA]</scope>
    <source>
        <strain evidence="5 6">HDW12A</strain>
    </source>
</reference>
<dbReference type="Gene3D" id="2.60.120.10">
    <property type="entry name" value="Jelly Rolls"/>
    <property type="match status" value="1"/>
</dbReference>
<dbReference type="Gene3D" id="3.10.580.10">
    <property type="entry name" value="CBS-domain"/>
    <property type="match status" value="1"/>
</dbReference>
<sequence length="617" mass="67090">MDVELAEVRDFLAQHAPFDALPAVALDRLPRRCTLRYARRGHVVLDVGDRGDGLYVVRSGAVEVCDETGDLIDRVGTGEAFGMSSLLEHRPTRYRVTAVEDTLLLVLEQEAFDELARDHPDFATFYAATHHARLSRAINNLQRATSGSTVLGTRVGDLVTREPVTTGLTTTVAEAARTMSGAGVSSILVTDDDTLRGIVTDRDLRTRVLAAGLPPDSGVRSVMTPEPVTVPVDALAFEALLEMVSRNIHHLPVVDESGRPLGLVTTTDLVRLENANPVYLAASIGGQETLSGLVTEAHGIRAVLGQLVERDVTAADIARVATALGDAVRRRVVTLVEADLGPPPVPYSWVVLGSAAREEEGFTADQDHAIVLGAETDDAGDAWFAELAERVTSTLERCGWPRCPGDVMATNAQWRLSVQQWRHQFAAWSREPQPDAVLHAAIFHDMRHLVGDRRLAEEVHLASVSMASPRLLGHLSRQALGMRPPLGFFRGLVLERHGEHRDTFDIKRPIAAVVQLARIHALRAGSPALSTRRRLTAAAAAGVLDHEMATELGDALELMSYLRLHHQAAQARAGQQPDNNVAPADLTQRQRRHLRDSFEIVLSAQQSLSGRLAPGFE</sequence>
<dbReference type="RefSeq" id="WP_166314830.1">
    <property type="nucleotide sequence ID" value="NZ_CP049866.1"/>
</dbReference>
<proteinExistence type="predicted"/>
<gene>
    <name evidence="5" type="ORF">G7071_03195</name>
</gene>
<evidence type="ECO:0000256" key="1">
    <source>
        <dbReference type="ARBA" id="ARBA00022737"/>
    </source>
</evidence>
<dbReference type="PANTHER" id="PTHR48108:SF31">
    <property type="entry name" value="CBS DOMAIN AND CYCLIC NUCLEOTIDE-REGULATED NUCLEOTIDYLTRANSFERASE"/>
    <property type="match status" value="1"/>
</dbReference>
<dbReference type="SUPFAM" id="SSF51206">
    <property type="entry name" value="cAMP-binding domain-like"/>
    <property type="match status" value="1"/>
</dbReference>
<dbReference type="GO" id="GO:0008773">
    <property type="term" value="F:[protein-PII] uridylyltransferase activity"/>
    <property type="evidence" value="ECO:0007669"/>
    <property type="project" value="InterPro"/>
</dbReference>
<feature type="domain" description="Cyclic nucleotide-binding" evidence="3">
    <location>
        <begin position="37"/>
        <end position="115"/>
    </location>
</feature>
<dbReference type="InterPro" id="IPR014710">
    <property type="entry name" value="RmlC-like_jellyroll"/>
</dbReference>
<accession>A0A6G7YCR1</accession>
<dbReference type="SMART" id="SM00116">
    <property type="entry name" value="CBS"/>
    <property type="match status" value="2"/>
</dbReference>
<protein>
    <submittedName>
        <fullName evidence="5">Cyclic nucleotide-binding/CBS domain-containing protein</fullName>
    </submittedName>
</protein>
<evidence type="ECO:0000256" key="2">
    <source>
        <dbReference type="PROSITE-ProRule" id="PRU00703"/>
    </source>
</evidence>
<dbReference type="InterPro" id="IPR000644">
    <property type="entry name" value="CBS_dom"/>
</dbReference>
<dbReference type="Pfam" id="PF10335">
    <property type="entry name" value="DUF294_C"/>
    <property type="match status" value="1"/>
</dbReference>
<dbReference type="InterPro" id="IPR018490">
    <property type="entry name" value="cNMP-bd_dom_sf"/>
</dbReference>
<dbReference type="CDD" id="cd00038">
    <property type="entry name" value="CAP_ED"/>
    <property type="match status" value="1"/>
</dbReference>
<dbReference type="Pfam" id="PF00571">
    <property type="entry name" value="CBS"/>
    <property type="match status" value="2"/>
</dbReference>
<evidence type="ECO:0000259" key="4">
    <source>
        <dbReference type="PROSITE" id="PS51371"/>
    </source>
</evidence>
<dbReference type="InterPro" id="IPR051462">
    <property type="entry name" value="CBS_domain-containing"/>
</dbReference>
<dbReference type="SUPFAM" id="SSF54631">
    <property type="entry name" value="CBS-domain pair"/>
    <property type="match status" value="1"/>
</dbReference>
<feature type="domain" description="CBS" evidence="4">
    <location>
        <begin position="159"/>
        <end position="217"/>
    </location>
</feature>
<dbReference type="EMBL" id="CP049866">
    <property type="protein sequence ID" value="QIK74583.1"/>
    <property type="molecule type" value="Genomic_DNA"/>
</dbReference>
<dbReference type="Pfam" id="PF03445">
    <property type="entry name" value="DUF294"/>
    <property type="match status" value="1"/>
</dbReference>
<feature type="domain" description="CBS" evidence="4">
    <location>
        <begin position="223"/>
        <end position="280"/>
    </location>
</feature>
<dbReference type="InterPro" id="IPR046342">
    <property type="entry name" value="CBS_dom_sf"/>
</dbReference>
<dbReference type="InterPro" id="IPR018821">
    <property type="entry name" value="DUF294_put_nucleoTrafse_sb-bd"/>
</dbReference>
<dbReference type="Proteomes" id="UP000502035">
    <property type="component" value="Chromosome"/>
</dbReference>
<evidence type="ECO:0000313" key="5">
    <source>
        <dbReference type="EMBL" id="QIK74583.1"/>
    </source>
</evidence>
<dbReference type="InterPro" id="IPR005105">
    <property type="entry name" value="GlnD_Uridyltrans_N"/>
</dbReference>
<keyword evidence="2" id="KW-0129">CBS domain</keyword>
<keyword evidence="1" id="KW-0677">Repeat</keyword>
<dbReference type="CDD" id="cd05401">
    <property type="entry name" value="NT_GlnE_GlnD_like"/>
    <property type="match status" value="1"/>
</dbReference>
<keyword evidence="6" id="KW-1185">Reference proteome</keyword>
<dbReference type="Pfam" id="PF00027">
    <property type="entry name" value="cNMP_binding"/>
    <property type="match status" value="1"/>
</dbReference>
<dbReference type="SMART" id="SM00100">
    <property type="entry name" value="cNMP"/>
    <property type="match status" value="1"/>
</dbReference>
<dbReference type="KEGG" id="npi:G7071_03195"/>
<dbReference type="PROSITE" id="PS51371">
    <property type="entry name" value="CBS"/>
    <property type="match status" value="2"/>
</dbReference>